<dbReference type="InterPro" id="IPR004843">
    <property type="entry name" value="Calcineurin-like_PHP"/>
</dbReference>
<dbReference type="HOGENOM" id="CLU_352240_0_0_6"/>
<dbReference type="KEGG" id="hch:HCH_03665"/>
<dbReference type="Proteomes" id="UP000000238">
    <property type="component" value="Chromosome"/>
</dbReference>
<organism evidence="9 10">
    <name type="scientific">Hahella chejuensis (strain KCTC 2396)</name>
    <dbReference type="NCBI Taxonomy" id="349521"/>
    <lineage>
        <taxon>Bacteria</taxon>
        <taxon>Pseudomonadati</taxon>
        <taxon>Pseudomonadota</taxon>
        <taxon>Gammaproteobacteria</taxon>
        <taxon>Oceanospirillales</taxon>
        <taxon>Hahellaceae</taxon>
        <taxon>Hahella</taxon>
    </lineage>
</organism>
<feature type="domain" description="Purple acid phosphatase N-terminal" evidence="7">
    <location>
        <begin position="38"/>
        <end position="127"/>
    </location>
</feature>
<accession>Q2SG19</accession>
<sequence length="798" mass="85965">MSKTTWRNLQPMNNDKPILAVIAGLTLAATGSTALAAPTQIRVVWDHDPAHEAIIAFSEGSGGSPYLLWGDSTDENSWENTAYQKSYTFDGSLRSYFVRLSDLQPGADYYFRACDSKGCGDRFWFTTAQDNAADLTFIAGGDSRSNPTARRQGNRLVSKVRPQFVLFGGDLTDDNRASEVDEWLDNWTETYSNDVIDGVDYKRVYPLVPTVGNHEDNDQTFICKVFGVDANKDGSCTLEDTYFAFTIGGGQARFYTLNTEFRNSGYEAEWREQMDWLKADLASDGSGVTWRMTQYHKPMFPRTTSKPSKYDKMYEWAQPFYTYKMNLSFESDSHLVKYTWPVVPDNGGYAQAAAGTLYVGEGSWGAPTRSADRYANWIIDQDSFAQLKIVQFSGDEVLVRTARFSGEGDVTGLSKAQRDSDPLALPSGLNLWKPQTVGEVMKLTRSGDGLTQVDGGSDPGDPGDPGDGGSSTVAAGQDVTVGSDGFYNNGNDVYADGSDGGQELRALLSWDLSAIPADASVDSVELALQVVNSSSGEYSVYAGSTGWSEKGADWSAASQTGVKVGIFTPSSKGGVSIRLNEEGRRLVQGWISGEEANNGLIIASMGTSDGVDFVSREGGQAAKLIVAHQSGDDSSGRGSKSLSSDQDVSVGSQGRRRNTRRLEADGSDGGQELRVLMHWNLSDLPAQARVTSVKAEFSIVDPSSGSYSLYPAKGDWSESAAQWSDADTSSGKVATFTPSNNGSLSVNLGAAGVELVQSWLSGAPNNGLVLSSDGTSNGVDIESRESSRAPKLIVEYEL</sequence>
<dbReference type="Gene3D" id="2.60.40.380">
    <property type="entry name" value="Purple acid phosphatase-like, N-terminal"/>
    <property type="match status" value="1"/>
</dbReference>
<proteinExistence type="predicted"/>
<name>Q2SG19_HAHCH</name>
<evidence type="ECO:0000256" key="3">
    <source>
        <dbReference type="ARBA" id="ARBA00022729"/>
    </source>
</evidence>
<protein>
    <submittedName>
        <fullName evidence="9">Predicted phosphohydrolase</fullName>
    </submittedName>
</protein>
<dbReference type="Pfam" id="PF00149">
    <property type="entry name" value="Metallophos"/>
    <property type="match status" value="1"/>
</dbReference>
<dbReference type="SUPFAM" id="SSF49363">
    <property type="entry name" value="Purple acid phosphatase, N-terminal domain"/>
    <property type="match status" value="1"/>
</dbReference>
<keyword evidence="9" id="KW-0378">Hydrolase</keyword>
<evidence type="ECO:0000256" key="5">
    <source>
        <dbReference type="SAM" id="SignalP"/>
    </source>
</evidence>
<dbReference type="eggNOG" id="COG1409">
    <property type="taxonomic scope" value="Bacteria"/>
</dbReference>
<dbReference type="PANTHER" id="PTHR22953:SF153">
    <property type="entry name" value="PURPLE ACID PHOSPHATASE"/>
    <property type="match status" value="1"/>
</dbReference>
<dbReference type="InterPro" id="IPR029052">
    <property type="entry name" value="Metallo-depent_PP-like"/>
</dbReference>
<reference evidence="9 10" key="1">
    <citation type="journal article" date="2005" name="Nucleic Acids Res.">
        <title>Genomic blueprint of Hahella chejuensis, a marine microbe producing an algicidal agent.</title>
        <authorList>
            <person name="Jeong H."/>
            <person name="Yim J.H."/>
            <person name="Lee C."/>
            <person name="Choi S.-H."/>
            <person name="Park Y.K."/>
            <person name="Yoon S.H."/>
            <person name="Hur C.-G."/>
            <person name="Kang H.-Y."/>
            <person name="Kim D."/>
            <person name="Lee H.H."/>
            <person name="Park K.H."/>
            <person name="Park S.-H."/>
            <person name="Park H.-S."/>
            <person name="Lee H.K."/>
            <person name="Oh T.K."/>
            <person name="Kim J.F."/>
        </authorList>
    </citation>
    <scope>NUCLEOTIDE SEQUENCE [LARGE SCALE GENOMIC DNA]</scope>
    <source>
        <strain evidence="9 10">KCTC 2396</strain>
    </source>
</reference>
<dbReference type="InterPro" id="IPR015914">
    <property type="entry name" value="PAPs_N"/>
</dbReference>
<evidence type="ECO:0000259" key="8">
    <source>
        <dbReference type="Pfam" id="PF24517"/>
    </source>
</evidence>
<feature type="signal peptide" evidence="5">
    <location>
        <begin position="1"/>
        <end position="36"/>
    </location>
</feature>
<keyword evidence="10" id="KW-1185">Reference proteome</keyword>
<keyword evidence="2" id="KW-0964">Secreted</keyword>
<dbReference type="STRING" id="349521.HCH_03665"/>
<feature type="domain" description="Calcineurin-like phosphoesterase" evidence="6">
    <location>
        <begin position="155"/>
        <end position="316"/>
    </location>
</feature>
<evidence type="ECO:0000259" key="6">
    <source>
        <dbReference type="Pfam" id="PF00149"/>
    </source>
</evidence>
<evidence type="ECO:0000256" key="2">
    <source>
        <dbReference type="ARBA" id="ARBA00022525"/>
    </source>
</evidence>
<evidence type="ECO:0000256" key="4">
    <source>
        <dbReference type="SAM" id="MobiDB-lite"/>
    </source>
</evidence>
<dbReference type="AlphaFoldDB" id="Q2SG19"/>
<dbReference type="InterPro" id="IPR039331">
    <property type="entry name" value="PAPs-like"/>
</dbReference>
<feature type="compositionally biased region" description="Low complexity" evidence="4">
    <location>
        <begin position="636"/>
        <end position="645"/>
    </location>
</feature>
<gene>
    <name evidence="9" type="ordered locus">HCH_03665</name>
</gene>
<feature type="region of interest" description="Disordered" evidence="4">
    <location>
        <begin position="628"/>
        <end position="667"/>
    </location>
</feature>
<dbReference type="SUPFAM" id="SSF56300">
    <property type="entry name" value="Metallo-dependent phosphatases"/>
    <property type="match status" value="1"/>
</dbReference>
<feature type="chain" id="PRO_5004215523" evidence="5">
    <location>
        <begin position="37"/>
        <end position="798"/>
    </location>
</feature>
<dbReference type="NCBIfam" id="NF033679">
    <property type="entry name" value="DNRLRE_dom"/>
    <property type="match status" value="2"/>
</dbReference>
<feature type="domain" description="Carbohydrate-binding module family 96" evidence="8">
    <location>
        <begin position="663"/>
        <end position="795"/>
    </location>
</feature>
<evidence type="ECO:0000259" key="7">
    <source>
        <dbReference type="Pfam" id="PF16656"/>
    </source>
</evidence>
<dbReference type="Pfam" id="PF16656">
    <property type="entry name" value="Pur_ac_phosph_N"/>
    <property type="match status" value="1"/>
</dbReference>
<dbReference type="GO" id="GO:0046872">
    <property type="term" value="F:metal ion binding"/>
    <property type="evidence" value="ECO:0007669"/>
    <property type="project" value="InterPro"/>
</dbReference>
<evidence type="ECO:0000256" key="1">
    <source>
        <dbReference type="ARBA" id="ARBA00004613"/>
    </source>
</evidence>
<dbReference type="Gene3D" id="3.60.21.10">
    <property type="match status" value="1"/>
</dbReference>
<evidence type="ECO:0000313" key="9">
    <source>
        <dbReference type="EMBL" id="ABC30405.1"/>
    </source>
</evidence>
<dbReference type="GO" id="GO:0005576">
    <property type="term" value="C:extracellular region"/>
    <property type="evidence" value="ECO:0007669"/>
    <property type="project" value="UniProtKB-SubCell"/>
</dbReference>
<evidence type="ECO:0000313" key="10">
    <source>
        <dbReference type="Proteomes" id="UP000000238"/>
    </source>
</evidence>
<feature type="region of interest" description="Disordered" evidence="4">
    <location>
        <begin position="447"/>
        <end position="481"/>
    </location>
</feature>
<dbReference type="InterPro" id="IPR008963">
    <property type="entry name" value="Purple_acid_Pase-like_N"/>
</dbReference>
<dbReference type="GO" id="GO:0003993">
    <property type="term" value="F:acid phosphatase activity"/>
    <property type="evidence" value="ECO:0007669"/>
    <property type="project" value="InterPro"/>
</dbReference>
<dbReference type="EMBL" id="CP000155">
    <property type="protein sequence ID" value="ABC30405.1"/>
    <property type="molecule type" value="Genomic_DNA"/>
</dbReference>
<keyword evidence="3 5" id="KW-0732">Signal</keyword>
<dbReference type="InterPro" id="IPR055372">
    <property type="entry name" value="CBM96"/>
</dbReference>
<dbReference type="PANTHER" id="PTHR22953">
    <property type="entry name" value="ACID PHOSPHATASE RELATED"/>
    <property type="match status" value="1"/>
</dbReference>
<comment type="subcellular location">
    <subcellularLocation>
        <location evidence="1">Secreted</location>
    </subcellularLocation>
</comment>
<dbReference type="Pfam" id="PF24517">
    <property type="entry name" value="CBM96"/>
    <property type="match status" value="1"/>
</dbReference>